<sequence>MLTSIEFADEIFEELKLSIDQACKERYWFTACRNARTLGFRQSDVSFASTYGQRYELHIEPDITLCLTYQSMEACDTLTPTDVARFELQLKHAEVLVKSYQNEFEETPISLVRGVRYGAFSASL</sequence>
<organism evidence="1 2">
    <name type="scientific">Methylophilus luteus</name>
    <dbReference type="NCBI Taxonomy" id="640108"/>
    <lineage>
        <taxon>Bacteria</taxon>
        <taxon>Pseudomonadati</taxon>
        <taxon>Pseudomonadota</taxon>
        <taxon>Betaproteobacteria</taxon>
        <taxon>Nitrosomonadales</taxon>
        <taxon>Methylophilaceae</taxon>
        <taxon>Methylophilus</taxon>
    </lineage>
</organism>
<protein>
    <submittedName>
        <fullName evidence="1">Uncharacterized protein</fullName>
    </submittedName>
</protein>
<dbReference type="EMBL" id="JBHTKB010000003">
    <property type="protein sequence ID" value="MFD0914700.1"/>
    <property type="molecule type" value="Genomic_DNA"/>
</dbReference>
<dbReference type="RefSeq" id="WP_379058872.1">
    <property type="nucleotide sequence ID" value="NZ_JBHTKB010000003.1"/>
</dbReference>
<accession>A0ABW3FBM8</accession>
<dbReference type="Proteomes" id="UP001597128">
    <property type="component" value="Unassembled WGS sequence"/>
</dbReference>
<comment type="caution">
    <text evidence="1">The sequence shown here is derived from an EMBL/GenBank/DDBJ whole genome shotgun (WGS) entry which is preliminary data.</text>
</comment>
<reference evidence="2" key="1">
    <citation type="journal article" date="2019" name="Int. J. Syst. Evol. Microbiol.">
        <title>The Global Catalogue of Microorganisms (GCM) 10K type strain sequencing project: providing services to taxonomists for standard genome sequencing and annotation.</title>
        <authorList>
            <consortium name="The Broad Institute Genomics Platform"/>
            <consortium name="The Broad Institute Genome Sequencing Center for Infectious Disease"/>
            <person name="Wu L."/>
            <person name="Ma J."/>
        </authorList>
    </citation>
    <scope>NUCLEOTIDE SEQUENCE [LARGE SCALE GENOMIC DNA]</scope>
    <source>
        <strain evidence="2">CCUG 58412</strain>
    </source>
</reference>
<evidence type="ECO:0000313" key="2">
    <source>
        <dbReference type="Proteomes" id="UP001597128"/>
    </source>
</evidence>
<proteinExistence type="predicted"/>
<gene>
    <name evidence="1" type="ORF">ACFQ1Z_14155</name>
</gene>
<name>A0ABW3FBM8_9PROT</name>
<evidence type="ECO:0000313" key="1">
    <source>
        <dbReference type="EMBL" id="MFD0914700.1"/>
    </source>
</evidence>
<keyword evidence="2" id="KW-1185">Reference proteome</keyword>